<evidence type="ECO:0000259" key="3">
    <source>
        <dbReference type="Pfam" id="PF02551"/>
    </source>
</evidence>
<name>A0ABV7T8W7_9GAMM</name>
<dbReference type="CDD" id="cd03444">
    <property type="entry name" value="Thioesterase_II_repeat1"/>
    <property type="match status" value="1"/>
</dbReference>
<organism evidence="5 6">
    <name type="scientific">Stutzerimonas tarimensis</name>
    <dbReference type="NCBI Taxonomy" id="1507735"/>
    <lineage>
        <taxon>Bacteria</taxon>
        <taxon>Pseudomonadati</taxon>
        <taxon>Pseudomonadota</taxon>
        <taxon>Gammaproteobacteria</taxon>
        <taxon>Pseudomonadales</taxon>
        <taxon>Pseudomonadaceae</taxon>
        <taxon>Stutzerimonas</taxon>
    </lineage>
</organism>
<feature type="domain" description="Acyl-CoA thioesterase-like N-terminal HotDog" evidence="4">
    <location>
        <begin position="34"/>
        <end position="108"/>
    </location>
</feature>
<dbReference type="CDD" id="cd03445">
    <property type="entry name" value="Thioesterase_II_repeat2"/>
    <property type="match status" value="1"/>
</dbReference>
<dbReference type="PANTHER" id="PTHR11066:SF34">
    <property type="entry name" value="ACYL-COENZYME A THIOESTERASE 8"/>
    <property type="match status" value="1"/>
</dbReference>
<accession>A0ABV7T8W7</accession>
<dbReference type="InterPro" id="IPR025652">
    <property type="entry name" value="TesB_C"/>
</dbReference>
<sequence>MTRCVDTPADLLVLEALEENLFRGQSEDLGLRQLYGGQVLGQALSAATRTLEGRGAHSLHGYFLRPGDAQLPVIYQVDRLRDGGSFSTRRISAIQKGQVIFSAIASFQQLEEGFAHQPAMPEAPPPESLENVETLVRQLGDRLPRRVTEASRAPSGIEIRPVLHGDPLLAQPQPALHQAWMRASTAVSGDQALHRCLLAYASDCMLLPTALLPHAVTMWQPDMQVASLDHALWFHRDVRMDQWLLYSLESPWAGGGRGLAHGRFYNEAGELVASVAQEGLMRRREDWA</sequence>
<dbReference type="Gene3D" id="2.40.160.210">
    <property type="entry name" value="Acyl-CoA thioesterase, double hotdog domain"/>
    <property type="match status" value="1"/>
</dbReference>
<keyword evidence="2" id="KW-0378">Hydrolase</keyword>
<comment type="caution">
    <text evidence="5">The sequence shown here is derived from an EMBL/GenBank/DDBJ whole genome shotgun (WGS) entry which is preliminary data.</text>
</comment>
<gene>
    <name evidence="5" type="ORF">ACFOMF_13115</name>
</gene>
<dbReference type="SUPFAM" id="SSF54637">
    <property type="entry name" value="Thioesterase/thiol ester dehydrase-isomerase"/>
    <property type="match status" value="2"/>
</dbReference>
<dbReference type="InterPro" id="IPR042171">
    <property type="entry name" value="Acyl-CoA_hotdog"/>
</dbReference>
<dbReference type="EMBL" id="JBHRXZ010000022">
    <property type="protein sequence ID" value="MFC3608722.1"/>
    <property type="molecule type" value="Genomic_DNA"/>
</dbReference>
<feature type="domain" description="Acyl-CoA thioesterase 2 C-terminal" evidence="3">
    <location>
        <begin position="177"/>
        <end position="280"/>
    </location>
</feature>
<reference evidence="6" key="1">
    <citation type="journal article" date="2019" name="Int. J. Syst. Evol. Microbiol.">
        <title>The Global Catalogue of Microorganisms (GCM) 10K type strain sequencing project: providing services to taxonomists for standard genome sequencing and annotation.</title>
        <authorList>
            <consortium name="The Broad Institute Genomics Platform"/>
            <consortium name="The Broad Institute Genome Sequencing Center for Infectious Disease"/>
            <person name="Wu L."/>
            <person name="Ma J."/>
        </authorList>
    </citation>
    <scope>NUCLEOTIDE SEQUENCE [LARGE SCALE GENOMIC DNA]</scope>
    <source>
        <strain evidence="6">KCTC 42447</strain>
    </source>
</reference>
<protein>
    <submittedName>
        <fullName evidence="5">Acyl-CoA thioesterase domain-containing protein</fullName>
    </submittedName>
</protein>
<evidence type="ECO:0000313" key="6">
    <source>
        <dbReference type="Proteomes" id="UP001595630"/>
    </source>
</evidence>
<evidence type="ECO:0000256" key="2">
    <source>
        <dbReference type="ARBA" id="ARBA00022801"/>
    </source>
</evidence>
<dbReference type="Pfam" id="PF02551">
    <property type="entry name" value="Acyl_CoA_thio"/>
    <property type="match status" value="1"/>
</dbReference>
<dbReference type="RefSeq" id="WP_386365521.1">
    <property type="nucleotide sequence ID" value="NZ_JBHRXZ010000022.1"/>
</dbReference>
<comment type="similarity">
    <text evidence="1">Belongs to the C/M/P thioester hydrolase family.</text>
</comment>
<proteinExistence type="inferred from homology"/>
<dbReference type="Pfam" id="PF13622">
    <property type="entry name" value="4HBT_3"/>
    <property type="match status" value="1"/>
</dbReference>
<evidence type="ECO:0000313" key="5">
    <source>
        <dbReference type="EMBL" id="MFC3608722.1"/>
    </source>
</evidence>
<dbReference type="InterPro" id="IPR049449">
    <property type="entry name" value="TesB_ACOT8-like_N"/>
</dbReference>
<dbReference type="Proteomes" id="UP001595630">
    <property type="component" value="Unassembled WGS sequence"/>
</dbReference>
<evidence type="ECO:0000259" key="4">
    <source>
        <dbReference type="Pfam" id="PF13622"/>
    </source>
</evidence>
<evidence type="ECO:0000256" key="1">
    <source>
        <dbReference type="ARBA" id="ARBA00006538"/>
    </source>
</evidence>
<keyword evidence="6" id="KW-1185">Reference proteome</keyword>
<dbReference type="InterPro" id="IPR029069">
    <property type="entry name" value="HotDog_dom_sf"/>
</dbReference>
<dbReference type="InterPro" id="IPR003703">
    <property type="entry name" value="Acyl_CoA_thio"/>
</dbReference>
<dbReference type="PANTHER" id="PTHR11066">
    <property type="entry name" value="ACYL-COA THIOESTERASE"/>
    <property type="match status" value="1"/>
</dbReference>